<evidence type="ECO:0000256" key="2">
    <source>
        <dbReference type="ARBA" id="ARBA00022898"/>
    </source>
</evidence>
<dbReference type="InterPro" id="IPR036390">
    <property type="entry name" value="WH_DNA-bd_sf"/>
</dbReference>
<dbReference type="PANTHER" id="PTHR46577:SF1">
    <property type="entry name" value="HTH-TYPE TRANSCRIPTIONAL REGULATORY PROTEIN GABR"/>
    <property type="match status" value="1"/>
</dbReference>
<dbReference type="OrthoDB" id="9808770at2"/>
<evidence type="ECO:0000256" key="1">
    <source>
        <dbReference type="ARBA" id="ARBA00005384"/>
    </source>
</evidence>
<dbReference type="InterPro" id="IPR004839">
    <property type="entry name" value="Aminotransferase_I/II_large"/>
</dbReference>
<name>A0A1I5GZ43_9RHOB</name>
<dbReference type="GO" id="GO:0030170">
    <property type="term" value="F:pyridoxal phosphate binding"/>
    <property type="evidence" value="ECO:0007669"/>
    <property type="project" value="InterPro"/>
</dbReference>
<evidence type="ECO:0000256" key="3">
    <source>
        <dbReference type="ARBA" id="ARBA00023015"/>
    </source>
</evidence>
<keyword evidence="5" id="KW-0804">Transcription</keyword>
<dbReference type="SUPFAM" id="SSF53383">
    <property type="entry name" value="PLP-dependent transferases"/>
    <property type="match status" value="1"/>
</dbReference>
<organism evidence="7 8">
    <name type="scientific">Roseovarius lutimaris</name>
    <dbReference type="NCBI Taxonomy" id="1005928"/>
    <lineage>
        <taxon>Bacteria</taxon>
        <taxon>Pseudomonadati</taxon>
        <taxon>Pseudomonadota</taxon>
        <taxon>Alphaproteobacteria</taxon>
        <taxon>Rhodobacterales</taxon>
        <taxon>Roseobacteraceae</taxon>
        <taxon>Roseovarius</taxon>
    </lineage>
</organism>
<evidence type="ECO:0000256" key="5">
    <source>
        <dbReference type="ARBA" id="ARBA00023163"/>
    </source>
</evidence>
<keyword evidence="3" id="KW-0805">Transcription regulation</keyword>
<dbReference type="CDD" id="cd07377">
    <property type="entry name" value="WHTH_GntR"/>
    <property type="match status" value="1"/>
</dbReference>
<keyword evidence="2" id="KW-0663">Pyridoxal phosphate</keyword>
<dbReference type="AlphaFoldDB" id="A0A1I5GZ43"/>
<dbReference type="STRING" id="1005928.SAMN04487859_1452"/>
<evidence type="ECO:0000313" key="7">
    <source>
        <dbReference type="EMBL" id="SFO41130.1"/>
    </source>
</evidence>
<evidence type="ECO:0000259" key="6">
    <source>
        <dbReference type="PROSITE" id="PS50949"/>
    </source>
</evidence>
<dbReference type="Pfam" id="PF00155">
    <property type="entry name" value="Aminotran_1_2"/>
    <property type="match status" value="1"/>
</dbReference>
<dbReference type="GO" id="GO:0003677">
    <property type="term" value="F:DNA binding"/>
    <property type="evidence" value="ECO:0007669"/>
    <property type="project" value="UniProtKB-KW"/>
</dbReference>
<protein>
    <submittedName>
        <fullName evidence="7">Transcriptional regulator, GntR family</fullName>
    </submittedName>
</protein>
<dbReference type="Gene3D" id="1.10.10.10">
    <property type="entry name" value="Winged helix-like DNA-binding domain superfamily/Winged helix DNA-binding domain"/>
    <property type="match status" value="1"/>
</dbReference>
<accession>A0A1I5GZ43</accession>
<dbReference type="CDD" id="cd00609">
    <property type="entry name" value="AAT_like"/>
    <property type="match status" value="1"/>
</dbReference>
<dbReference type="GO" id="GO:0003700">
    <property type="term" value="F:DNA-binding transcription factor activity"/>
    <property type="evidence" value="ECO:0007669"/>
    <property type="project" value="InterPro"/>
</dbReference>
<dbReference type="InterPro" id="IPR000524">
    <property type="entry name" value="Tscrpt_reg_HTH_GntR"/>
</dbReference>
<evidence type="ECO:0000256" key="4">
    <source>
        <dbReference type="ARBA" id="ARBA00023125"/>
    </source>
</evidence>
<dbReference type="InterPro" id="IPR036388">
    <property type="entry name" value="WH-like_DNA-bd_sf"/>
</dbReference>
<dbReference type="InterPro" id="IPR051446">
    <property type="entry name" value="HTH_trans_reg/aminotransferase"/>
</dbReference>
<dbReference type="PANTHER" id="PTHR46577">
    <property type="entry name" value="HTH-TYPE TRANSCRIPTIONAL REGULATORY PROTEIN GABR"/>
    <property type="match status" value="1"/>
</dbReference>
<dbReference type="SMART" id="SM00345">
    <property type="entry name" value="HTH_GNTR"/>
    <property type="match status" value="1"/>
</dbReference>
<dbReference type="EMBL" id="FOVP01000045">
    <property type="protein sequence ID" value="SFO41130.1"/>
    <property type="molecule type" value="Genomic_DNA"/>
</dbReference>
<feature type="domain" description="HTH gntR-type" evidence="6">
    <location>
        <begin position="15"/>
        <end position="83"/>
    </location>
</feature>
<keyword evidence="8" id="KW-1185">Reference proteome</keyword>
<dbReference type="SUPFAM" id="SSF46785">
    <property type="entry name" value="Winged helix' DNA-binding domain"/>
    <property type="match status" value="1"/>
</dbReference>
<comment type="similarity">
    <text evidence="1">In the C-terminal section; belongs to the class-I pyridoxal-phosphate-dependent aminotransferase family.</text>
</comment>
<dbReference type="Proteomes" id="UP000198599">
    <property type="component" value="Unassembled WGS sequence"/>
</dbReference>
<dbReference type="PROSITE" id="PS50949">
    <property type="entry name" value="HTH_GNTR"/>
    <property type="match status" value="1"/>
</dbReference>
<proteinExistence type="inferred from homology"/>
<sequence length="492" mass="54642">MLNARFLTLPKTSALCLRDQVCELISSAIAQDLFPKAEPLPSCRALSGHLGVSRNTVHDAYCRLIDIGLVVSRDRSGYFVDDAVAELGRSSIASKDKKTSIPSPLEHVMAGLLRPSDMAKVDHPNDWSNYPYPFVYNQIDPTWFPIKEWRESMRAAMASSGLVEWSRDAGGADSSNLIKQLQQRLLGYRGINAAPEEILVTSGAQNAISLLATLNAYVGRRVAIEDPCYPEARNAFEVAGNQLACVPVDRFGLIVDKVPADVGLVYTTPSHQFPTTVTMSVKRRLELCERAVRDDFLICEDDYEAEMNFVQKRERPIRALDTSGRTVYVGSLSKSVAPGLRIGYMVAHPDVIREAKAIRRSTMRHPPILLQDAMAHFIASGALDAHLRRMERRYRSRWEIILDALAEHLPDFDQQVSQGGTCVWLTAPKGIDTSILAQRLKQHGVLVDEGAAFYRDPSHGQRKLRIGFTALPRASLRDGIKLIAAEAIRVRA</sequence>
<dbReference type="Pfam" id="PF00392">
    <property type="entry name" value="GntR"/>
    <property type="match status" value="1"/>
</dbReference>
<dbReference type="InterPro" id="IPR015421">
    <property type="entry name" value="PyrdxlP-dep_Trfase_major"/>
</dbReference>
<evidence type="ECO:0000313" key="8">
    <source>
        <dbReference type="Proteomes" id="UP000198599"/>
    </source>
</evidence>
<keyword evidence="4" id="KW-0238">DNA-binding</keyword>
<dbReference type="Gene3D" id="3.40.640.10">
    <property type="entry name" value="Type I PLP-dependent aspartate aminotransferase-like (Major domain)"/>
    <property type="match status" value="1"/>
</dbReference>
<reference evidence="8" key="1">
    <citation type="submission" date="2016-10" db="EMBL/GenBank/DDBJ databases">
        <authorList>
            <person name="Varghese N."/>
            <person name="Submissions S."/>
        </authorList>
    </citation>
    <scope>NUCLEOTIDE SEQUENCE [LARGE SCALE GENOMIC DNA]</scope>
    <source>
        <strain evidence="8">DSM 28463</strain>
    </source>
</reference>
<dbReference type="RefSeq" id="WP_092842400.1">
    <property type="nucleotide sequence ID" value="NZ_FOVP01000045.1"/>
</dbReference>
<gene>
    <name evidence="7" type="ORF">SAMN04487859_1452</name>
</gene>
<dbReference type="InterPro" id="IPR015424">
    <property type="entry name" value="PyrdxlP-dep_Trfase"/>
</dbReference>